<gene>
    <name evidence="15" type="ORF">MA16_Dca026064</name>
</gene>
<dbReference type="GO" id="GO:0006283">
    <property type="term" value="P:transcription-coupled nucleotide-excision repair"/>
    <property type="evidence" value="ECO:0007669"/>
    <property type="project" value="TreeGrafter"/>
</dbReference>
<evidence type="ECO:0000256" key="9">
    <source>
        <dbReference type="ARBA" id="ARBA00063449"/>
    </source>
</evidence>
<organism evidence="15 16">
    <name type="scientific">Dendrobium catenatum</name>
    <dbReference type="NCBI Taxonomy" id="906689"/>
    <lineage>
        <taxon>Eukaryota</taxon>
        <taxon>Viridiplantae</taxon>
        <taxon>Streptophyta</taxon>
        <taxon>Embryophyta</taxon>
        <taxon>Tracheophyta</taxon>
        <taxon>Spermatophyta</taxon>
        <taxon>Magnoliopsida</taxon>
        <taxon>Liliopsida</taxon>
        <taxon>Asparagales</taxon>
        <taxon>Orchidaceae</taxon>
        <taxon>Epidendroideae</taxon>
        <taxon>Malaxideae</taxon>
        <taxon>Dendrobiinae</taxon>
        <taxon>Dendrobium</taxon>
    </lineage>
</organism>
<evidence type="ECO:0000256" key="12">
    <source>
        <dbReference type="PIRSR" id="PIRSR005586-2"/>
    </source>
</evidence>
<keyword evidence="5 11" id="KW-0862">Zinc</keyword>
<feature type="binding site" evidence="11">
    <location>
        <position position="103"/>
    </location>
    <ligand>
        <name>Zn(2+)</name>
        <dbReference type="ChEBI" id="CHEBI:29105"/>
        <label>2</label>
    </ligand>
</feature>
<dbReference type="PANTHER" id="PTHR11239">
    <property type="entry name" value="DNA-DIRECTED RNA POLYMERASE"/>
    <property type="match status" value="1"/>
</dbReference>
<evidence type="ECO:0000256" key="3">
    <source>
        <dbReference type="ARBA" id="ARBA00022723"/>
    </source>
</evidence>
<evidence type="ECO:0000256" key="2">
    <source>
        <dbReference type="ARBA" id="ARBA00022478"/>
    </source>
</evidence>
<feature type="binding site" evidence="11">
    <location>
        <position position="10"/>
    </location>
    <ligand>
        <name>Zn(2+)</name>
        <dbReference type="ChEBI" id="CHEBI:29105"/>
        <label>1</label>
    </ligand>
</feature>
<evidence type="ECO:0000313" key="16">
    <source>
        <dbReference type="Proteomes" id="UP000233837"/>
    </source>
</evidence>
<feature type="binding site" evidence="11">
    <location>
        <position position="76"/>
    </location>
    <ligand>
        <name>Zn(2+)</name>
        <dbReference type="ChEBI" id="CHEBI:29105"/>
        <label>2</label>
    </ligand>
</feature>
<keyword evidence="6 10" id="KW-0804">Transcription</keyword>
<reference evidence="15 16" key="1">
    <citation type="journal article" date="2016" name="Sci. Rep.">
        <title>The Dendrobium catenatum Lindl. genome sequence provides insights into polysaccharide synthase, floral development and adaptive evolution.</title>
        <authorList>
            <person name="Zhang G.Q."/>
            <person name="Xu Q."/>
            <person name="Bian C."/>
            <person name="Tsai W.C."/>
            <person name="Yeh C.M."/>
            <person name="Liu K.W."/>
            <person name="Yoshida K."/>
            <person name="Zhang L.S."/>
            <person name="Chang S.B."/>
            <person name="Chen F."/>
            <person name="Shi Y."/>
            <person name="Su Y.Y."/>
            <person name="Zhang Y.Q."/>
            <person name="Chen L.J."/>
            <person name="Yin Y."/>
            <person name="Lin M."/>
            <person name="Huang H."/>
            <person name="Deng H."/>
            <person name="Wang Z.W."/>
            <person name="Zhu S.L."/>
            <person name="Zhao X."/>
            <person name="Deng C."/>
            <person name="Niu S.C."/>
            <person name="Huang J."/>
            <person name="Wang M."/>
            <person name="Liu G.H."/>
            <person name="Yang H.J."/>
            <person name="Xiao X.J."/>
            <person name="Hsiao Y.Y."/>
            <person name="Wu W.L."/>
            <person name="Chen Y.Y."/>
            <person name="Mitsuda N."/>
            <person name="Ohme-Takagi M."/>
            <person name="Luo Y.B."/>
            <person name="Van de Peer Y."/>
            <person name="Liu Z.J."/>
        </authorList>
    </citation>
    <scope>NUCLEOTIDE SEQUENCE [LARGE SCALE GENOMIC DNA]</scope>
    <source>
        <tissue evidence="15">The whole plant</tissue>
    </source>
</reference>
<dbReference type="Pfam" id="PF01096">
    <property type="entry name" value="Zn_ribbon_TFIIS"/>
    <property type="match status" value="1"/>
</dbReference>
<evidence type="ECO:0000256" key="6">
    <source>
        <dbReference type="ARBA" id="ARBA00023163"/>
    </source>
</evidence>
<dbReference type="SUPFAM" id="SSF57783">
    <property type="entry name" value="Zinc beta-ribbon"/>
    <property type="match status" value="2"/>
</dbReference>
<dbReference type="InterPro" id="IPR001222">
    <property type="entry name" value="Znf_TFIIS"/>
</dbReference>
<comment type="similarity">
    <text evidence="10 13">Belongs to the archaeal rpoM/eukaryotic RPA12/RPB9/RPC11 RNA polymerase family.</text>
</comment>
<dbReference type="STRING" id="906689.A0A2I0VA87"/>
<feature type="domain" description="TFIIS-type" evidence="14">
    <location>
        <begin position="72"/>
        <end position="113"/>
    </location>
</feature>
<dbReference type="GO" id="GO:0003676">
    <property type="term" value="F:nucleic acid binding"/>
    <property type="evidence" value="ECO:0007669"/>
    <property type="project" value="InterPro"/>
</dbReference>
<dbReference type="EMBL" id="KZ503964">
    <property type="protein sequence ID" value="PKU60317.1"/>
    <property type="molecule type" value="Genomic_DNA"/>
</dbReference>
<keyword evidence="16" id="KW-1185">Reference proteome</keyword>
<evidence type="ECO:0000256" key="1">
    <source>
        <dbReference type="ARBA" id="ARBA00004604"/>
    </source>
</evidence>
<keyword evidence="2 10" id="KW-0240">DNA-directed RNA polymerase</keyword>
<dbReference type="InterPro" id="IPR034012">
    <property type="entry name" value="Zn_ribbon_RPB9_C"/>
</dbReference>
<dbReference type="Pfam" id="PF02150">
    <property type="entry name" value="Zn_ribbon_RPB9"/>
    <property type="match status" value="1"/>
</dbReference>
<keyword evidence="7 10" id="KW-0539">Nucleus</keyword>
<dbReference type="SMART" id="SM00661">
    <property type="entry name" value="RPOL9"/>
    <property type="match status" value="1"/>
</dbReference>
<dbReference type="GO" id="GO:0006367">
    <property type="term" value="P:transcription initiation at RNA polymerase II promoter"/>
    <property type="evidence" value="ECO:0007669"/>
    <property type="project" value="TreeGrafter"/>
</dbReference>
<protein>
    <recommendedName>
        <fullName evidence="10">DNA-directed RNA polymerase subunit</fullName>
    </recommendedName>
</protein>
<dbReference type="Gene3D" id="2.20.25.10">
    <property type="match status" value="2"/>
</dbReference>
<evidence type="ECO:0000256" key="10">
    <source>
        <dbReference type="PIRNR" id="PIRNR005586"/>
    </source>
</evidence>
<keyword evidence="4 12" id="KW-0863">Zinc-finger</keyword>
<dbReference type="SMART" id="SM00440">
    <property type="entry name" value="ZnF_C2C2"/>
    <property type="match status" value="1"/>
</dbReference>
<comment type="function">
    <text evidence="8">DNA-dependent RNA polymerase catalyzes the transcription of DNA into RNA using the four ribonucleoside triphosphates as substrates. Component of RNA polymerase II which synthesizes mRNA precursors and many functional non-coding RNAs. Pol II is the central component of the basal RNA polymerase II transcription machinery. It is composed of mobile elements that move relative to each other. Component of RNA polymerases IV and V which mediate short-interfering RNAs (siRNA) accumulation and subsequent RNA-directed DNA methylation-dependent (RdDM) transcriptional gene silencing (TGS) of endogenous repeated sequences, including transposable elements. Required for RNA silencing.</text>
</comment>
<comment type="subunit">
    <text evidence="9">Component of the RNA polymerase II, IV and V complexes. Interacts with NRPD1.</text>
</comment>
<dbReference type="FunFam" id="2.20.25.10:FF:000004">
    <property type="entry name" value="DNA-directed RNA polymerase subunit"/>
    <property type="match status" value="1"/>
</dbReference>
<dbReference type="GO" id="GO:0003899">
    <property type="term" value="F:DNA-directed RNA polymerase activity"/>
    <property type="evidence" value="ECO:0007669"/>
    <property type="project" value="InterPro"/>
</dbReference>
<dbReference type="InterPro" id="IPR001529">
    <property type="entry name" value="Zn_ribbon_RPB9"/>
</dbReference>
<evidence type="ECO:0000313" key="15">
    <source>
        <dbReference type="EMBL" id="PKU60317.1"/>
    </source>
</evidence>
<dbReference type="Proteomes" id="UP000233837">
    <property type="component" value="Unassembled WGS sequence"/>
</dbReference>
<feature type="binding site" evidence="11">
    <location>
        <position position="108"/>
    </location>
    <ligand>
        <name>Zn(2+)</name>
        <dbReference type="ChEBI" id="CHEBI:29105"/>
        <label>2</label>
    </ligand>
</feature>
<dbReference type="PANTHER" id="PTHR11239:SF1">
    <property type="entry name" value="DNA-DIRECTED RNA POLYMERASE II SUBUNIT RPB9"/>
    <property type="match status" value="1"/>
</dbReference>
<feature type="zinc finger region" description="C4-type" evidence="12">
    <location>
        <begin position="7"/>
        <end position="32"/>
    </location>
</feature>
<dbReference type="GO" id="GO:0005665">
    <property type="term" value="C:RNA polymerase II, core complex"/>
    <property type="evidence" value="ECO:0007669"/>
    <property type="project" value="TreeGrafter"/>
</dbReference>
<proteinExistence type="inferred from homology"/>
<evidence type="ECO:0000259" key="14">
    <source>
        <dbReference type="PROSITE" id="PS51133"/>
    </source>
</evidence>
<dbReference type="CDD" id="cd10508">
    <property type="entry name" value="Zn-ribbon_RPB9"/>
    <property type="match status" value="1"/>
</dbReference>
<reference evidence="15 16" key="2">
    <citation type="journal article" date="2017" name="Nature">
        <title>The Apostasia genome and the evolution of orchids.</title>
        <authorList>
            <person name="Zhang G.Q."/>
            <person name="Liu K.W."/>
            <person name="Li Z."/>
            <person name="Lohaus R."/>
            <person name="Hsiao Y.Y."/>
            <person name="Niu S.C."/>
            <person name="Wang J.Y."/>
            <person name="Lin Y.C."/>
            <person name="Xu Q."/>
            <person name="Chen L.J."/>
            <person name="Yoshida K."/>
            <person name="Fujiwara S."/>
            <person name="Wang Z.W."/>
            <person name="Zhang Y.Q."/>
            <person name="Mitsuda N."/>
            <person name="Wang M."/>
            <person name="Liu G.H."/>
            <person name="Pecoraro L."/>
            <person name="Huang H.X."/>
            <person name="Xiao X.J."/>
            <person name="Lin M."/>
            <person name="Wu X.Y."/>
            <person name="Wu W.L."/>
            <person name="Chen Y.Y."/>
            <person name="Chang S.B."/>
            <person name="Sakamoto S."/>
            <person name="Ohme-Takagi M."/>
            <person name="Yagi M."/>
            <person name="Zeng S.J."/>
            <person name="Shen C.Y."/>
            <person name="Yeh C.M."/>
            <person name="Luo Y.B."/>
            <person name="Tsai W.C."/>
            <person name="Van de Peer Y."/>
            <person name="Liu Z.J."/>
        </authorList>
    </citation>
    <scope>NUCLEOTIDE SEQUENCE [LARGE SCALE GENOMIC DNA]</scope>
    <source>
        <tissue evidence="15">The whole plant</tissue>
    </source>
</reference>
<feature type="binding site" evidence="11">
    <location>
        <position position="29"/>
    </location>
    <ligand>
        <name>Zn(2+)</name>
        <dbReference type="ChEBI" id="CHEBI:29105"/>
        <label>1</label>
    </ligand>
</feature>
<feature type="binding site" evidence="11">
    <location>
        <position position="32"/>
    </location>
    <ligand>
        <name>Zn(2+)</name>
        <dbReference type="ChEBI" id="CHEBI:29105"/>
        <label>1</label>
    </ligand>
</feature>
<accession>A0A2I0VA87</accession>
<dbReference type="OrthoDB" id="282270at2759"/>
<dbReference type="GO" id="GO:0000419">
    <property type="term" value="C:RNA polymerase V complex"/>
    <property type="evidence" value="ECO:0007669"/>
    <property type="project" value="UniProtKB-ARBA"/>
</dbReference>
<evidence type="ECO:0000256" key="11">
    <source>
        <dbReference type="PIRSR" id="PIRSR005586-1"/>
    </source>
</evidence>
<name>A0A2I0VA87_9ASPA</name>
<dbReference type="GO" id="GO:0001193">
    <property type="term" value="P:maintenance of transcriptional fidelity during transcription elongation by RNA polymerase II"/>
    <property type="evidence" value="ECO:0007669"/>
    <property type="project" value="TreeGrafter"/>
</dbReference>
<keyword evidence="3 11" id="KW-0479">Metal-binding</keyword>
<evidence type="ECO:0000256" key="7">
    <source>
        <dbReference type="ARBA" id="ARBA00023242"/>
    </source>
</evidence>
<dbReference type="GO" id="GO:0008270">
    <property type="term" value="F:zinc ion binding"/>
    <property type="evidence" value="ECO:0007669"/>
    <property type="project" value="UniProtKB-KW"/>
</dbReference>
<feature type="binding site" evidence="11">
    <location>
        <position position="79"/>
    </location>
    <ligand>
        <name>Zn(2+)</name>
        <dbReference type="ChEBI" id="CHEBI:29105"/>
        <label>2</label>
    </ligand>
</feature>
<dbReference type="AlphaFoldDB" id="A0A2I0VA87"/>
<evidence type="ECO:0000256" key="8">
    <source>
        <dbReference type="ARBA" id="ARBA00055413"/>
    </source>
</evidence>
<dbReference type="GO" id="GO:0005730">
    <property type="term" value="C:nucleolus"/>
    <property type="evidence" value="ECO:0007669"/>
    <property type="project" value="UniProtKB-SubCell"/>
</dbReference>
<dbReference type="FunFam" id="2.20.25.10:FF:000008">
    <property type="entry name" value="DNA-directed RNA polymerase II subunit RPB9"/>
    <property type="match status" value="1"/>
</dbReference>
<comment type="subcellular location">
    <subcellularLocation>
        <location evidence="1">Nucleus</location>
        <location evidence="1">Nucleolus</location>
    </subcellularLocation>
</comment>
<dbReference type="PROSITE" id="PS51133">
    <property type="entry name" value="ZF_TFIIS_2"/>
    <property type="match status" value="1"/>
</dbReference>
<dbReference type="InterPro" id="IPR012164">
    <property type="entry name" value="Rpa12/Rpb9/Rpc10/TFS"/>
</dbReference>
<evidence type="ECO:0000256" key="5">
    <source>
        <dbReference type="ARBA" id="ARBA00022833"/>
    </source>
</evidence>
<feature type="binding site" evidence="11">
    <location>
        <position position="7"/>
    </location>
    <ligand>
        <name>Zn(2+)</name>
        <dbReference type="ChEBI" id="CHEBI:29105"/>
        <label>1</label>
    </ligand>
</feature>
<sequence length="114" mass="12922">MSTLKFCSVCNNILYPKEDKERKVLLYVCGNCDHQEEADDNCVYKCEITHSNGKRSQILQDVAVDPTLPRTKSVRCSVCNHPEAVFFKATPEGEEGMALFFACCNPSCGHRWRD</sequence>
<dbReference type="PIRSF" id="PIRSF005586">
    <property type="entry name" value="RNApol_RpoM"/>
    <property type="match status" value="1"/>
</dbReference>
<evidence type="ECO:0000256" key="4">
    <source>
        <dbReference type="ARBA" id="ARBA00022771"/>
    </source>
</evidence>
<evidence type="ECO:0000256" key="13">
    <source>
        <dbReference type="RuleBase" id="RU003474"/>
    </source>
</evidence>